<keyword evidence="1" id="KW-0238">DNA-binding</keyword>
<dbReference type="EMBL" id="JACRSV010000002">
    <property type="protein sequence ID" value="MBC8560114.1"/>
    <property type="molecule type" value="Genomic_DNA"/>
</dbReference>
<gene>
    <name evidence="3" type="ORF">H8710_08545</name>
</gene>
<evidence type="ECO:0000259" key="2">
    <source>
        <dbReference type="PROSITE" id="PS50943"/>
    </source>
</evidence>
<sequence length="75" mass="8628">MRFRRLCELRAEKGLTLKQVGDYLGISEHAYSLYETGKRDLTSDMLMALTDFYGVSADYLVELTDDPMPYPPCKK</sequence>
<proteinExistence type="predicted"/>
<accession>A0A926I7N3</accession>
<evidence type="ECO:0000313" key="4">
    <source>
        <dbReference type="Proteomes" id="UP000610760"/>
    </source>
</evidence>
<dbReference type="CDD" id="cd00093">
    <property type="entry name" value="HTH_XRE"/>
    <property type="match status" value="1"/>
</dbReference>
<organism evidence="3 4">
    <name type="scientific">Fumia xinanensis</name>
    <dbReference type="NCBI Taxonomy" id="2763659"/>
    <lineage>
        <taxon>Bacteria</taxon>
        <taxon>Bacillati</taxon>
        <taxon>Bacillota</taxon>
        <taxon>Clostridia</taxon>
        <taxon>Eubacteriales</taxon>
        <taxon>Oscillospiraceae</taxon>
        <taxon>Fumia</taxon>
    </lineage>
</organism>
<dbReference type="Pfam" id="PF01381">
    <property type="entry name" value="HTH_3"/>
    <property type="match status" value="1"/>
</dbReference>
<dbReference type="PANTHER" id="PTHR46558:SF11">
    <property type="entry name" value="HTH-TYPE TRANSCRIPTIONAL REGULATOR XRE"/>
    <property type="match status" value="1"/>
</dbReference>
<feature type="domain" description="HTH cro/C1-type" evidence="2">
    <location>
        <begin position="8"/>
        <end position="60"/>
    </location>
</feature>
<dbReference type="PROSITE" id="PS50943">
    <property type="entry name" value="HTH_CROC1"/>
    <property type="match status" value="1"/>
</dbReference>
<dbReference type="GO" id="GO:0003677">
    <property type="term" value="F:DNA binding"/>
    <property type="evidence" value="ECO:0007669"/>
    <property type="project" value="UniProtKB-KW"/>
</dbReference>
<dbReference type="PANTHER" id="PTHR46558">
    <property type="entry name" value="TRACRIPTIONAL REGULATORY PROTEIN-RELATED-RELATED"/>
    <property type="match status" value="1"/>
</dbReference>
<reference evidence="3" key="1">
    <citation type="submission" date="2020-08" db="EMBL/GenBank/DDBJ databases">
        <title>Genome public.</title>
        <authorList>
            <person name="Liu C."/>
            <person name="Sun Q."/>
        </authorList>
    </citation>
    <scope>NUCLEOTIDE SEQUENCE</scope>
    <source>
        <strain evidence="3">NSJ-33</strain>
    </source>
</reference>
<dbReference type="RefSeq" id="WP_249295074.1">
    <property type="nucleotide sequence ID" value="NZ_JACRSV010000002.1"/>
</dbReference>
<evidence type="ECO:0000313" key="3">
    <source>
        <dbReference type="EMBL" id="MBC8560114.1"/>
    </source>
</evidence>
<comment type="caution">
    <text evidence="3">The sequence shown here is derived from an EMBL/GenBank/DDBJ whole genome shotgun (WGS) entry which is preliminary data.</text>
</comment>
<dbReference type="SUPFAM" id="SSF47413">
    <property type="entry name" value="lambda repressor-like DNA-binding domains"/>
    <property type="match status" value="1"/>
</dbReference>
<keyword evidence="4" id="KW-1185">Reference proteome</keyword>
<dbReference type="InterPro" id="IPR010982">
    <property type="entry name" value="Lambda_DNA-bd_dom_sf"/>
</dbReference>
<dbReference type="SMART" id="SM00530">
    <property type="entry name" value="HTH_XRE"/>
    <property type="match status" value="1"/>
</dbReference>
<dbReference type="Gene3D" id="1.10.260.40">
    <property type="entry name" value="lambda repressor-like DNA-binding domains"/>
    <property type="match status" value="1"/>
</dbReference>
<dbReference type="Proteomes" id="UP000610760">
    <property type="component" value="Unassembled WGS sequence"/>
</dbReference>
<dbReference type="InterPro" id="IPR001387">
    <property type="entry name" value="Cro/C1-type_HTH"/>
</dbReference>
<dbReference type="AlphaFoldDB" id="A0A926I7N3"/>
<protein>
    <submittedName>
        <fullName evidence="3">Helix-turn-helix transcriptional regulator</fullName>
    </submittedName>
</protein>
<name>A0A926I7N3_9FIRM</name>
<evidence type="ECO:0000256" key="1">
    <source>
        <dbReference type="ARBA" id="ARBA00023125"/>
    </source>
</evidence>